<protein>
    <submittedName>
        <fullName evidence="3">Uncharacterized protein</fullName>
    </submittedName>
</protein>
<evidence type="ECO:0000313" key="2">
    <source>
        <dbReference type="Proteomes" id="UP000887566"/>
    </source>
</evidence>
<dbReference type="AlphaFoldDB" id="A0A914UHD2"/>
<accession>A0A914UHD2</accession>
<sequence>MRFFVNVALLLLASYVGKESVSAQFAIKQEDCNTILEICMESIRCPYYLLRNLLQHCQANEKRSDHRRFLSLLMQGTRIPTGKRAVGNKLFFGA</sequence>
<keyword evidence="2" id="KW-1185">Reference proteome</keyword>
<evidence type="ECO:0000313" key="3">
    <source>
        <dbReference type="WBParaSite" id="PSAMB.scaffold101size79781.g1831.t1"/>
    </source>
</evidence>
<feature type="chain" id="PRO_5037827548" evidence="1">
    <location>
        <begin position="24"/>
        <end position="94"/>
    </location>
</feature>
<reference evidence="3" key="1">
    <citation type="submission" date="2022-11" db="UniProtKB">
        <authorList>
            <consortium name="WormBaseParasite"/>
        </authorList>
    </citation>
    <scope>IDENTIFICATION</scope>
</reference>
<dbReference type="Proteomes" id="UP000887566">
    <property type="component" value="Unplaced"/>
</dbReference>
<name>A0A914UHD2_9BILA</name>
<dbReference type="WBParaSite" id="PSAMB.scaffold101size79781.g1831.t1">
    <property type="protein sequence ID" value="PSAMB.scaffold101size79781.g1831.t1"/>
    <property type="gene ID" value="PSAMB.scaffold101size79781.g1831"/>
</dbReference>
<feature type="signal peptide" evidence="1">
    <location>
        <begin position="1"/>
        <end position="23"/>
    </location>
</feature>
<proteinExistence type="predicted"/>
<keyword evidence="1" id="KW-0732">Signal</keyword>
<organism evidence="2 3">
    <name type="scientific">Plectus sambesii</name>
    <dbReference type="NCBI Taxonomy" id="2011161"/>
    <lineage>
        <taxon>Eukaryota</taxon>
        <taxon>Metazoa</taxon>
        <taxon>Ecdysozoa</taxon>
        <taxon>Nematoda</taxon>
        <taxon>Chromadorea</taxon>
        <taxon>Plectida</taxon>
        <taxon>Plectina</taxon>
        <taxon>Plectoidea</taxon>
        <taxon>Plectidae</taxon>
        <taxon>Plectus</taxon>
    </lineage>
</organism>
<evidence type="ECO:0000256" key="1">
    <source>
        <dbReference type="SAM" id="SignalP"/>
    </source>
</evidence>